<comment type="caution">
    <text evidence="3">The sequence shown here is derived from an EMBL/GenBank/DDBJ whole genome shotgun (WGS) entry which is preliminary data.</text>
</comment>
<evidence type="ECO:0000256" key="1">
    <source>
        <dbReference type="SAM" id="MobiDB-lite"/>
    </source>
</evidence>
<evidence type="ECO:0008006" key="5">
    <source>
        <dbReference type="Google" id="ProtNLM"/>
    </source>
</evidence>
<dbReference type="AlphaFoldDB" id="A0AAN7WHG0"/>
<proteinExistence type="predicted"/>
<keyword evidence="2" id="KW-0732">Signal</keyword>
<feature type="region of interest" description="Disordered" evidence="1">
    <location>
        <begin position="142"/>
        <end position="161"/>
    </location>
</feature>
<feature type="chain" id="PRO_5042940229" description="Transmembrane protein" evidence="2">
    <location>
        <begin position="20"/>
        <end position="698"/>
    </location>
</feature>
<feature type="signal peptide" evidence="2">
    <location>
        <begin position="1"/>
        <end position="19"/>
    </location>
</feature>
<sequence>MVALELVALVLSVLGPFMAQKHSARIAVEESIARSHENFNAPVLAATLPPAVATISVQIAVASSPEIEAVSLLDTSTNCVFEGLCDTTTTNITSWRTRLSFGLLASVGFITRPDASHNALQKMLHQNTAQRLNVPNLAVHTSPEKASDEASVEPGPMEGSWSPATYSHEVVATMVVVGSRGTKSYANGHILEPTPTTLDITDASVIQHTSVDEYHVAQFQGFECGRTDSEAESWLGDVDLPQADVLVTLIDSETGSWSRSISLWIGAMVFLGFLIAMCLRNNSPDDTSNDTHLPAWDTLSIPPMLGTTVDFRPISAPPTDRYGSCEISAAGSTISPAWKQIDQYQRYAPAPVKYGRGGRPLVAPYSLTQEQADGIATQRAWSKEVDRRRRERYETDAWNRQAQTVYGDSEMPKQQGLSGTLSQPHGILKGCHTSRPQLQSHMAVAKSRHVHWPENGLCQYQSPIQSRLAQADMIFATSAAGGVSPMSHTILPPALSAPAHSRYGMVENALSSQPTSQPSPLDAGTVQVLHAMVFSQTLPTGTTVPSCLEVDMTDAPPVVLQSDTADHQRNVNPRQNLDANMAYAPPPVQPPAANGQQRPNRRPINQGPATANGPVTFRVAPPPAAPNVRSTQSGPRTALALAKATELELGLGPFGQQRFKIDVRDKTALERHDEALAAKTREAYAAKQEYYRCYHLGI</sequence>
<reference evidence="3" key="1">
    <citation type="submission" date="2023-08" db="EMBL/GenBank/DDBJ databases">
        <title>Black Yeasts Isolated from many extreme environments.</title>
        <authorList>
            <person name="Coleine C."/>
            <person name="Stajich J.E."/>
            <person name="Selbmann L."/>
        </authorList>
    </citation>
    <scope>NUCLEOTIDE SEQUENCE</scope>
    <source>
        <strain evidence="3">CCFEE 5810</strain>
    </source>
</reference>
<gene>
    <name evidence="3" type="ORF">LTR97_000538</name>
</gene>
<evidence type="ECO:0000313" key="3">
    <source>
        <dbReference type="EMBL" id="KAK5707998.1"/>
    </source>
</evidence>
<feature type="region of interest" description="Disordered" evidence="1">
    <location>
        <begin position="583"/>
        <end position="615"/>
    </location>
</feature>
<organism evidence="3 4">
    <name type="scientific">Elasticomyces elasticus</name>
    <dbReference type="NCBI Taxonomy" id="574655"/>
    <lineage>
        <taxon>Eukaryota</taxon>
        <taxon>Fungi</taxon>
        <taxon>Dikarya</taxon>
        <taxon>Ascomycota</taxon>
        <taxon>Pezizomycotina</taxon>
        <taxon>Dothideomycetes</taxon>
        <taxon>Dothideomycetidae</taxon>
        <taxon>Mycosphaerellales</taxon>
        <taxon>Teratosphaeriaceae</taxon>
        <taxon>Elasticomyces</taxon>
    </lineage>
</organism>
<accession>A0AAN7WHG0</accession>
<evidence type="ECO:0000313" key="4">
    <source>
        <dbReference type="Proteomes" id="UP001310594"/>
    </source>
</evidence>
<feature type="region of interest" description="Disordered" evidence="1">
    <location>
        <begin position="410"/>
        <end position="429"/>
    </location>
</feature>
<dbReference type="EMBL" id="JAVRQU010000001">
    <property type="protein sequence ID" value="KAK5707998.1"/>
    <property type="molecule type" value="Genomic_DNA"/>
</dbReference>
<protein>
    <recommendedName>
        <fullName evidence="5">Transmembrane protein</fullName>
    </recommendedName>
</protein>
<name>A0AAN7WHG0_9PEZI</name>
<evidence type="ECO:0000256" key="2">
    <source>
        <dbReference type="SAM" id="SignalP"/>
    </source>
</evidence>
<dbReference type="Proteomes" id="UP001310594">
    <property type="component" value="Unassembled WGS sequence"/>
</dbReference>